<dbReference type="InterPro" id="IPR010998">
    <property type="entry name" value="Integrase_recombinase_N"/>
</dbReference>
<dbReference type="InterPro" id="IPR004107">
    <property type="entry name" value="Integrase_SAM-like_N"/>
</dbReference>
<dbReference type="InterPro" id="IPR011010">
    <property type="entry name" value="DNA_brk_join_enz"/>
</dbReference>
<accession>A0A1T2XL81</accession>
<dbReference type="GO" id="GO:0006310">
    <property type="term" value="P:DNA recombination"/>
    <property type="evidence" value="ECO:0007669"/>
    <property type="project" value="UniProtKB-KW"/>
</dbReference>
<reference evidence="8 9" key="1">
    <citation type="submission" date="2017-01" db="EMBL/GenBank/DDBJ databases">
        <title>Genome analysis of Paenibacillus selenitrireducens ES3-24.</title>
        <authorList>
            <person name="Xu D."/>
            <person name="Yao R."/>
            <person name="Zheng S."/>
        </authorList>
    </citation>
    <scope>NUCLEOTIDE SEQUENCE [LARGE SCALE GENOMIC DNA]</scope>
    <source>
        <strain evidence="8 9">ES3-24</strain>
    </source>
</reference>
<keyword evidence="2" id="KW-0229">DNA integration</keyword>
<evidence type="ECO:0000259" key="6">
    <source>
        <dbReference type="PROSITE" id="PS51898"/>
    </source>
</evidence>
<dbReference type="Gene3D" id="1.10.443.10">
    <property type="entry name" value="Intergrase catalytic core"/>
    <property type="match status" value="1"/>
</dbReference>
<dbReference type="Pfam" id="PF14657">
    <property type="entry name" value="Arm-DNA-bind_4"/>
    <property type="match status" value="1"/>
</dbReference>
<sequence length="375" mass="43385">MELPVYKDGKAKKNPYYFVFYSGKFVNGKRERIKKRGFKTQKEATLAMAAAMTENENGEYKKGKNTKFSDFITTWLENKRDLSKGTRELYDSYLRTHIIPLIGDYYLERITAMDVESFISSLHDRGLAQNSVKRIFAVFNTSMNYAFKMGLIKKNVALSVVKPKAQRKELTVWNSEQINRFFALSKEESRYSITFFLAIMTGMRQGEILGLHWNDIDFENKVIHIQHTLSHKNREISSTLKTQKSIRSIAITDETIARLIEHRGKIEIEKQWGGPNYIDIGLVVCTSEGNPVPPRSMYKVWERLVKKYEMPYITFHDLRHTHASMLLQQKVHPKVVSERLGHSSISITMDTYSHLMPNIQAESIEGLDRVIKGDA</sequence>
<feature type="domain" description="Core-binding (CB)" evidence="7">
    <location>
        <begin position="66"/>
        <end position="147"/>
    </location>
</feature>
<feature type="domain" description="Tyr recombinase" evidence="6">
    <location>
        <begin position="168"/>
        <end position="365"/>
    </location>
</feature>
<comment type="caution">
    <text evidence="8">The sequence shown here is derived from an EMBL/GenBank/DDBJ whole genome shotgun (WGS) entry which is preliminary data.</text>
</comment>
<comment type="similarity">
    <text evidence="1">Belongs to the 'phage' integrase family.</text>
</comment>
<evidence type="ECO:0000313" key="9">
    <source>
        <dbReference type="Proteomes" id="UP000190188"/>
    </source>
</evidence>
<dbReference type="PANTHER" id="PTHR30349:SF64">
    <property type="entry name" value="PROPHAGE INTEGRASE INTD-RELATED"/>
    <property type="match status" value="1"/>
</dbReference>
<name>A0A1T2XL81_9BACL</name>
<proteinExistence type="inferred from homology"/>
<dbReference type="InterPro" id="IPR050090">
    <property type="entry name" value="Tyrosine_recombinase_XerCD"/>
</dbReference>
<protein>
    <submittedName>
        <fullName evidence="8">Site-specific integrase</fullName>
    </submittedName>
</protein>
<evidence type="ECO:0000259" key="7">
    <source>
        <dbReference type="PROSITE" id="PS51900"/>
    </source>
</evidence>
<dbReference type="CDD" id="cd01189">
    <property type="entry name" value="INT_ICEBs1_C_like"/>
    <property type="match status" value="1"/>
</dbReference>
<keyword evidence="9" id="KW-1185">Reference proteome</keyword>
<dbReference type="Gene3D" id="1.10.150.130">
    <property type="match status" value="1"/>
</dbReference>
<dbReference type="Pfam" id="PF00589">
    <property type="entry name" value="Phage_integrase"/>
    <property type="match status" value="1"/>
</dbReference>
<dbReference type="Pfam" id="PF14659">
    <property type="entry name" value="Phage_int_SAM_3"/>
    <property type="match status" value="1"/>
</dbReference>
<dbReference type="PROSITE" id="PS51898">
    <property type="entry name" value="TYR_RECOMBINASE"/>
    <property type="match status" value="1"/>
</dbReference>
<evidence type="ECO:0000256" key="2">
    <source>
        <dbReference type="ARBA" id="ARBA00022908"/>
    </source>
</evidence>
<dbReference type="PROSITE" id="PS51900">
    <property type="entry name" value="CB"/>
    <property type="match status" value="1"/>
</dbReference>
<dbReference type="InterPro" id="IPR028259">
    <property type="entry name" value="AP2-like_int_N"/>
</dbReference>
<keyword evidence="3 5" id="KW-0238">DNA-binding</keyword>
<gene>
    <name evidence="8" type="ORF">BVG16_05685</name>
</gene>
<dbReference type="AlphaFoldDB" id="A0A1T2XL81"/>
<dbReference type="Proteomes" id="UP000190188">
    <property type="component" value="Unassembled WGS sequence"/>
</dbReference>
<evidence type="ECO:0000313" key="8">
    <source>
        <dbReference type="EMBL" id="OPA80624.1"/>
    </source>
</evidence>
<dbReference type="InterPro" id="IPR002104">
    <property type="entry name" value="Integrase_catalytic"/>
</dbReference>
<evidence type="ECO:0000256" key="4">
    <source>
        <dbReference type="ARBA" id="ARBA00023172"/>
    </source>
</evidence>
<dbReference type="STRING" id="1324314.BVG16_05685"/>
<dbReference type="InterPro" id="IPR044068">
    <property type="entry name" value="CB"/>
</dbReference>
<dbReference type="GO" id="GO:0015074">
    <property type="term" value="P:DNA integration"/>
    <property type="evidence" value="ECO:0007669"/>
    <property type="project" value="UniProtKB-KW"/>
</dbReference>
<organism evidence="8 9">
    <name type="scientific">Paenibacillus selenitireducens</name>
    <dbReference type="NCBI Taxonomy" id="1324314"/>
    <lineage>
        <taxon>Bacteria</taxon>
        <taxon>Bacillati</taxon>
        <taxon>Bacillota</taxon>
        <taxon>Bacilli</taxon>
        <taxon>Bacillales</taxon>
        <taxon>Paenibacillaceae</taxon>
        <taxon>Paenibacillus</taxon>
    </lineage>
</organism>
<dbReference type="GO" id="GO:0003677">
    <property type="term" value="F:DNA binding"/>
    <property type="evidence" value="ECO:0007669"/>
    <property type="project" value="UniProtKB-UniRule"/>
</dbReference>
<dbReference type="PANTHER" id="PTHR30349">
    <property type="entry name" value="PHAGE INTEGRASE-RELATED"/>
    <property type="match status" value="1"/>
</dbReference>
<evidence type="ECO:0000256" key="3">
    <source>
        <dbReference type="ARBA" id="ARBA00023125"/>
    </source>
</evidence>
<dbReference type="SUPFAM" id="SSF56349">
    <property type="entry name" value="DNA breaking-rejoining enzymes"/>
    <property type="match status" value="1"/>
</dbReference>
<dbReference type="InterPro" id="IPR013762">
    <property type="entry name" value="Integrase-like_cat_sf"/>
</dbReference>
<dbReference type="EMBL" id="MSZX01000002">
    <property type="protein sequence ID" value="OPA80624.1"/>
    <property type="molecule type" value="Genomic_DNA"/>
</dbReference>
<evidence type="ECO:0000256" key="5">
    <source>
        <dbReference type="PROSITE-ProRule" id="PRU01248"/>
    </source>
</evidence>
<keyword evidence="4" id="KW-0233">DNA recombination</keyword>
<evidence type="ECO:0000256" key="1">
    <source>
        <dbReference type="ARBA" id="ARBA00008857"/>
    </source>
</evidence>